<dbReference type="InterPro" id="IPR002654">
    <property type="entry name" value="Glyco_trans_25"/>
</dbReference>
<protein>
    <recommendedName>
        <fullName evidence="1">Glycosyl transferase family 25 domain-containing protein</fullName>
    </recommendedName>
</protein>
<organism evidence="2">
    <name type="scientific">Cladocopium goreaui</name>
    <dbReference type="NCBI Taxonomy" id="2562237"/>
    <lineage>
        <taxon>Eukaryota</taxon>
        <taxon>Sar</taxon>
        <taxon>Alveolata</taxon>
        <taxon>Dinophyceae</taxon>
        <taxon>Suessiales</taxon>
        <taxon>Symbiodiniaceae</taxon>
        <taxon>Cladocopium</taxon>
    </lineage>
</organism>
<dbReference type="CDD" id="cd06532">
    <property type="entry name" value="Glyco_transf_25"/>
    <property type="match status" value="1"/>
</dbReference>
<dbReference type="Proteomes" id="UP001152797">
    <property type="component" value="Unassembled WGS sequence"/>
</dbReference>
<dbReference type="EMBL" id="CAMXCT020004502">
    <property type="protein sequence ID" value="CAL1162735.1"/>
    <property type="molecule type" value="Genomic_DNA"/>
</dbReference>
<dbReference type="OrthoDB" id="416179at2759"/>
<evidence type="ECO:0000259" key="1">
    <source>
        <dbReference type="Pfam" id="PF01755"/>
    </source>
</evidence>
<gene>
    <name evidence="2" type="ORF">C1SCF055_LOCUS34727</name>
</gene>
<name>A0A9P1DGM6_9DINO</name>
<dbReference type="AlphaFoldDB" id="A0A9P1DGM6"/>
<reference evidence="2" key="1">
    <citation type="submission" date="2022-10" db="EMBL/GenBank/DDBJ databases">
        <authorList>
            <person name="Chen Y."/>
            <person name="Dougan E. K."/>
            <person name="Chan C."/>
            <person name="Rhodes N."/>
            <person name="Thang M."/>
        </authorList>
    </citation>
    <scope>NUCLEOTIDE SEQUENCE</scope>
</reference>
<dbReference type="EMBL" id="CAMXCT030004502">
    <property type="protein sequence ID" value="CAL4796672.1"/>
    <property type="molecule type" value="Genomic_DNA"/>
</dbReference>
<proteinExistence type="predicted"/>
<dbReference type="Pfam" id="PF01755">
    <property type="entry name" value="Glyco_transf_25"/>
    <property type="match status" value="1"/>
</dbReference>
<sequence>MFHPFQLLVPHILEASPGPWSFAHHPPAPRSRGSRLRRGAEDVYGGCCAYVINLARRSDRLERVQKLLASTNPELLKHLERIDAVDGQNISLDSLEAREVVESSALARAKRAKRLGLYSIVHDEENQLVNFDDHFTEGAVACAMSHHKALTKVAQHPSAQWGLILEDDVSLVVPEVHRELRTILDQLPESWTAVFLGYHNEYGRPHPRAVNCTEKWQAAPCEKERIFEIFDHSWGLYAWMVKKEAAESLIRNLFPISSQVDYAISRYLITRHGGVYSVFPDRLLFYSPTSEEGQDSDIQTMRSEEQVAEEFGSWHEYMELQRQVPS</sequence>
<reference evidence="3" key="2">
    <citation type="submission" date="2024-04" db="EMBL/GenBank/DDBJ databases">
        <authorList>
            <person name="Chen Y."/>
            <person name="Shah S."/>
            <person name="Dougan E. K."/>
            <person name="Thang M."/>
            <person name="Chan C."/>
        </authorList>
    </citation>
    <scope>NUCLEOTIDE SEQUENCE [LARGE SCALE GENOMIC DNA]</scope>
</reference>
<evidence type="ECO:0000313" key="2">
    <source>
        <dbReference type="EMBL" id="CAI4009360.1"/>
    </source>
</evidence>
<accession>A0A9P1DGM6</accession>
<feature type="domain" description="Glycosyl transferase family 25" evidence="1">
    <location>
        <begin position="50"/>
        <end position="263"/>
    </location>
</feature>
<dbReference type="EMBL" id="CAMXCT010004502">
    <property type="protein sequence ID" value="CAI4009360.1"/>
    <property type="molecule type" value="Genomic_DNA"/>
</dbReference>
<evidence type="ECO:0000313" key="3">
    <source>
        <dbReference type="EMBL" id="CAL1162735.1"/>
    </source>
</evidence>
<comment type="caution">
    <text evidence="2">The sequence shown here is derived from an EMBL/GenBank/DDBJ whole genome shotgun (WGS) entry which is preliminary data.</text>
</comment>
<keyword evidence="4" id="KW-1185">Reference proteome</keyword>
<evidence type="ECO:0000313" key="4">
    <source>
        <dbReference type="Proteomes" id="UP001152797"/>
    </source>
</evidence>